<protein>
    <recommendedName>
        <fullName evidence="3">DUF2922 domain-containing protein</fullName>
    </recommendedName>
</protein>
<dbReference type="OrthoDB" id="9795264at2"/>
<dbReference type="Proteomes" id="UP000183954">
    <property type="component" value="Unassembled WGS sequence"/>
</dbReference>
<dbReference type="RefSeq" id="WP_073031077.1">
    <property type="nucleotide sequence ID" value="NZ_FQXJ01000014.1"/>
</dbReference>
<dbReference type="EMBL" id="FQXJ01000014">
    <property type="protein sequence ID" value="SHI26938.1"/>
    <property type="molecule type" value="Genomic_DNA"/>
</dbReference>
<evidence type="ECO:0000313" key="1">
    <source>
        <dbReference type="EMBL" id="SHI26938.1"/>
    </source>
</evidence>
<sequence length="79" mass="8818">MAVTTTKILRLTFETAGGKTFSITIPDPKVNLQQADAETVMDMIIEKNVYITTSGELTRKRDIKVINTSTEDLYDPPQV</sequence>
<reference evidence="2" key="1">
    <citation type="submission" date="2016-11" db="EMBL/GenBank/DDBJ databases">
        <authorList>
            <person name="Varghese N."/>
            <person name="Submissions S."/>
        </authorList>
    </citation>
    <scope>NUCLEOTIDE SEQUENCE [LARGE SCALE GENOMIC DNA]</scope>
    <source>
        <strain evidence="2">DSM 15449</strain>
    </source>
</reference>
<dbReference type="STRING" id="1121420.SAMN02746098_03586"/>
<gene>
    <name evidence="1" type="ORF">SAMN02746098_03586</name>
</gene>
<dbReference type="Pfam" id="PF11148">
    <property type="entry name" value="DUF2922"/>
    <property type="match status" value="1"/>
</dbReference>
<keyword evidence="2" id="KW-1185">Reference proteome</keyword>
<evidence type="ECO:0008006" key="3">
    <source>
        <dbReference type="Google" id="ProtNLM"/>
    </source>
</evidence>
<evidence type="ECO:0000313" key="2">
    <source>
        <dbReference type="Proteomes" id="UP000183954"/>
    </source>
</evidence>
<name>A0A1M5ZRZ6_9FIRM</name>
<organism evidence="1 2">
    <name type="scientific">Desulfosporosinus lacus DSM 15449</name>
    <dbReference type="NCBI Taxonomy" id="1121420"/>
    <lineage>
        <taxon>Bacteria</taxon>
        <taxon>Bacillati</taxon>
        <taxon>Bacillota</taxon>
        <taxon>Clostridia</taxon>
        <taxon>Eubacteriales</taxon>
        <taxon>Desulfitobacteriaceae</taxon>
        <taxon>Desulfosporosinus</taxon>
    </lineage>
</organism>
<accession>A0A1M5ZRZ6</accession>
<dbReference type="AlphaFoldDB" id="A0A1M5ZRZ6"/>
<proteinExistence type="predicted"/>
<dbReference type="InterPro" id="IPR021321">
    <property type="entry name" value="DUF2922"/>
</dbReference>